<dbReference type="InterPro" id="IPR015883">
    <property type="entry name" value="Glyco_hydro_20_cat"/>
</dbReference>
<dbReference type="InterPro" id="IPR025705">
    <property type="entry name" value="Beta_hexosaminidase_sua/sub"/>
</dbReference>
<evidence type="ECO:0000256" key="7">
    <source>
        <dbReference type="PIRNR" id="PIRNR001093"/>
    </source>
</evidence>
<evidence type="ECO:0000313" key="13">
    <source>
        <dbReference type="EMBL" id="CAG5120848.1"/>
    </source>
</evidence>
<dbReference type="Gene3D" id="3.20.20.80">
    <property type="entry name" value="Glycosidases"/>
    <property type="match status" value="1"/>
</dbReference>
<dbReference type="AlphaFoldDB" id="A0A8S3YX86"/>
<comment type="similarity">
    <text evidence="2 7">Belongs to the glycosyl hydrolase 20 family.</text>
</comment>
<feature type="domain" description="Beta-hexosaminidase eukaryotic type N-terminal" evidence="12">
    <location>
        <begin position="43"/>
        <end position="166"/>
    </location>
</feature>
<reference evidence="13" key="1">
    <citation type="submission" date="2021-04" db="EMBL/GenBank/DDBJ databases">
        <authorList>
            <consortium name="Molecular Ecology Group"/>
        </authorList>
    </citation>
    <scope>NUCLEOTIDE SEQUENCE</scope>
</reference>
<dbReference type="PANTHER" id="PTHR22600:SF21">
    <property type="entry name" value="BETA-HEXOSAMINIDASE A"/>
    <property type="match status" value="1"/>
</dbReference>
<dbReference type="SUPFAM" id="SSF51445">
    <property type="entry name" value="(Trans)glycosidases"/>
    <property type="match status" value="1"/>
</dbReference>
<dbReference type="CDD" id="cd06562">
    <property type="entry name" value="GH20_HexA_HexB-like"/>
    <property type="match status" value="1"/>
</dbReference>
<dbReference type="GO" id="GO:0005764">
    <property type="term" value="C:lysosome"/>
    <property type="evidence" value="ECO:0007669"/>
    <property type="project" value="TreeGrafter"/>
</dbReference>
<dbReference type="EMBL" id="CAJHNH020000975">
    <property type="protein sequence ID" value="CAG5120848.1"/>
    <property type="molecule type" value="Genomic_DNA"/>
</dbReference>
<keyword evidence="4 7" id="KW-0378">Hydrolase</keyword>
<dbReference type="GO" id="GO:0006689">
    <property type="term" value="P:ganglioside catabolic process"/>
    <property type="evidence" value="ECO:0007669"/>
    <property type="project" value="TreeGrafter"/>
</dbReference>
<dbReference type="SUPFAM" id="SSF55545">
    <property type="entry name" value="beta-N-acetylhexosaminidase-like domain"/>
    <property type="match status" value="1"/>
</dbReference>
<keyword evidence="6 7" id="KW-0326">Glycosidase</keyword>
<dbReference type="InterPro" id="IPR029019">
    <property type="entry name" value="HEX_eukaryotic_N"/>
</dbReference>
<dbReference type="OrthoDB" id="428480at2759"/>
<name>A0A8S3YX86_9EUPU</name>
<feature type="signal peptide" evidence="10">
    <location>
        <begin position="1"/>
        <end position="24"/>
    </location>
</feature>
<proteinExistence type="inferred from homology"/>
<dbReference type="GO" id="GO:0016020">
    <property type="term" value="C:membrane"/>
    <property type="evidence" value="ECO:0007669"/>
    <property type="project" value="TreeGrafter"/>
</dbReference>
<evidence type="ECO:0000256" key="10">
    <source>
        <dbReference type="SAM" id="SignalP"/>
    </source>
</evidence>
<feature type="disulfide bond" evidence="9">
    <location>
        <begin position="298"/>
        <end position="349"/>
    </location>
</feature>
<evidence type="ECO:0000256" key="4">
    <source>
        <dbReference type="ARBA" id="ARBA00022801"/>
    </source>
</evidence>
<feature type="disulfide bond" evidence="9">
    <location>
        <begin position="522"/>
        <end position="540"/>
    </location>
</feature>
<evidence type="ECO:0000256" key="5">
    <source>
        <dbReference type="ARBA" id="ARBA00023180"/>
    </source>
</evidence>
<dbReference type="EC" id="3.2.1.52" evidence="7"/>
<evidence type="ECO:0000256" key="1">
    <source>
        <dbReference type="ARBA" id="ARBA00001231"/>
    </source>
</evidence>
<evidence type="ECO:0000259" key="11">
    <source>
        <dbReference type="Pfam" id="PF00728"/>
    </source>
</evidence>
<accession>A0A8S3YX86</accession>
<keyword evidence="14" id="KW-1185">Reference proteome</keyword>
<gene>
    <name evidence="13" type="ORF">CUNI_LOCUS6406</name>
</gene>
<dbReference type="Proteomes" id="UP000678393">
    <property type="component" value="Unassembled WGS sequence"/>
</dbReference>
<feature type="domain" description="Glycoside hydrolase family 20 catalytic" evidence="11">
    <location>
        <begin position="188"/>
        <end position="504"/>
    </location>
</feature>
<evidence type="ECO:0000256" key="2">
    <source>
        <dbReference type="ARBA" id="ARBA00006285"/>
    </source>
</evidence>
<dbReference type="GO" id="GO:0005975">
    <property type="term" value="P:carbohydrate metabolic process"/>
    <property type="evidence" value="ECO:0007669"/>
    <property type="project" value="InterPro"/>
</dbReference>
<keyword evidence="5" id="KW-0325">Glycoprotein</keyword>
<evidence type="ECO:0000256" key="9">
    <source>
        <dbReference type="PIRSR" id="PIRSR001093-2"/>
    </source>
</evidence>
<dbReference type="InterPro" id="IPR017853">
    <property type="entry name" value="GH"/>
</dbReference>
<organism evidence="13 14">
    <name type="scientific">Candidula unifasciata</name>
    <dbReference type="NCBI Taxonomy" id="100452"/>
    <lineage>
        <taxon>Eukaryota</taxon>
        <taxon>Metazoa</taxon>
        <taxon>Spiralia</taxon>
        <taxon>Lophotrochozoa</taxon>
        <taxon>Mollusca</taxon>
        <taxon>Gastropoda</taxon>
        <taxon>Heterobranchia</taxon>
        <taxon>Euthyneura</taxon>
        <taxon>Panpulmonata</taxon>
        <taxon>Eupulmonata</taxon>
        <taxon>Stylommatophora</taxon>
        <taxon>Helicina</taxon>
        <taxon>Helicoidea</taxon>
        <taxon>Geomitridae</taxon>
        <taxon>Candidula</taxon>
    </lineage>
</organism>
<sequence>MATPLLWFAHACLLMVVLIKSGDAAIPKRKLAIFPTTQTKGQPWPLPRVYKPSPLVYSVDMENFSFTSGANDCPLLADAYSRYYKLTFGGFGKQTKRYSSLRFHPEIKVAGSLNVLSVIVQTPCTGKIYPTLQSDESYNLTVGPTLVLQAKEIWGALRGLETFSQLVYRLESGEFVINQTLVQDFPRFAHRGLLLDTSRHFVSKHYLLRTLDAMAQNKLNVFHWHIVDDPSFPYISQAFPNLSLKGAFNPESHVYTPADVAEVIEYARILGIRVLAEFDTPGHTESWGKGQPGLLTECFSQGGFNGNYGPIDPTKNTTYSFLSTFFNEVSQNFPDHYVHLGGDEVSFTCWESNPSVKKFMKNMGFGTNFAKLEEYYMQKLLEIVGGLQKGYIIWQEVVDNGVKVLNDTVVHVWKDGWEEEMSRVTQLGYQTLLSSCWYINDISYGSDWTSLYTCDPQNFNGTLAQKELVVGGEACMWGEWVDNTVVLSRTWPRASPIAERLWSSADVNDLDAAIPRLAEHRCRMIRRGFPAEEVNGPGFCDVEYEE</sequence>
<evidence type="ECO:0000259" key="12">
    <source>
        <dbReference type="Pfam" id="PF14845"/>
    </source>
</evidence>
<dbReference type="Pfam" id="PF00728">
    <property type="entry name" value="Glyco_hydro_20"/>
    <property type="match status" value="1"/>
</dbReference>
<comment type="catalytic activity">
    <reaction evidence="1 7">
        <text>Hydrolysis of terminal non-reducing N-acetyl-D-hexosamine residues in N-acetyl-beta-D-hexosaminides.</text>
        <dbReference type="EC" id="3.2.1.52"/>
    </reaction>
</comment>
<dbReference type="GO" id="GO:0030203">
    <property type="term" value="P:glycosaminoglycan metabolic process"/>
    <property type="evidence" value="ECO:0007669"/>
    <property type="project" value="TreeGrafter"/>
</dbReference>
<evidence type="ECO:0000256" key="6">
    <source>
        <dbReference type="ARBA" id="ARBA00023295"/>
    </source>
</evidence>
<comment type="caution">
    <text evidence="13">The sequence shown here is derived from an EMBL/GenBank/DDBJ whole genome shotgun (WGS) entry which is preliminary data.</text>
</comment>
<dbReference type="PANTHER" id="PTHR22600">
    <property type="entry name" value="BETA-HEXOSAMINIDASE"/>
    <property type="match status" value="1"/>
</dbReference>
<feature type="active site" description="Proton donor" evidence="8">
    <location>
        <position position="344"/>
    </location>
</feature>
<dbReference type="PIRSF" id="PIRSF001093">
    <property type="entry name" value="B-hxosamndse_ab_euk"/>
    <property type="match status" value="1"/>
</dbReference>
<dbReference type="GO" id="GO:0004563">
    <property type="term" value="F:beta-N-acetylhexosaminidase activity"/>
    <property type="evidence" value="ECO:0007669"/>
    <property type="project" value="UniProtKB-EC"/>
</dbReference>
<dbReference type="Pfam" id="PF14845">
    <property type="entry name" value="Glycohydro_20b2"/>
    <property type="match status" value="1"/>
</dbReference>
<evidence type="ECO:0000313" key="14">
    <source>
        <dbReference type="Proteomes" id="UP000678393"/>
    </source>
</evidence>
<evidence type="ECO:0000256" key="3">
    <source>
        <dbReference type="ARBA" id="ARBA00022729"/>
    </source>
</evidence>
<feature type="chain" id="PRO_5035840289" description="Beta-hexosaminidase" evidence="10">
    <location>
        <begin position="25"/>
        <end position="546"/>
    </location>
</feature>
<protein>
    <recommendedName>
        <fullName evidence="7">Beta-hexosaminidase</fullName>
        <ecNumber evidence="7">3.2.1.52</ecNumber>
    </recommendedName>
</protein>
<dbReference type="Gene3D" id="3.30.379.10">
    <property type="entry name" value="Chitobiase/beta-hexosaminidase domain 2-like"/>
    <property type="match status" value="1"/>
</dbReference>
<evidence type="ECO:0000256" key="8">
    <source>
        <dbReference type="PIRSR" id="PIRSR001093-1"/>
    </source>
</evidence>
<dbReference type="FunFam" id="3.20.20.80:FF:000063">
    <property type="entry name" value="Beta-hexosaminidase"/>
    <property type="match status" value="1"/>
</dbReference>
<feature type="disulfide bond" evidence="9">
    <location>
        <begin position="73"/>
        <end position="124"/>
    </location>
</feature>
<dbReference type="InterPro" id="IPR029018">
    <property type="entry name" value="Hex-like_dom2"/>
</dbReference>
<keyword evidence="3 10" id="KW-0732">Signal</keyword>
<dbReference type="PRINTS" id="PR00738">
    <property type="entry name" value="GLHYDRLASE20"/>
</dbReference>
<keyword evidence="9" id="KW-1015">Disulfide bond</keyword>